<proteinExistence type="predicted"/>
<dbReference type="InterPro" id="IPR029063">
    <property type="entry name" value="SAM-dependent_MTases_sf"/>
</dbReference>
<name>A0A6P8YVY6_THRPL</name>
<gene>
    <name evidence="3" type="primary">LOC117646968</name>
</gene>
<dbReference type="GeneID" id="117646968"/>
<dbReference type="PANTHER" id="PTHR12496">
    <property type="entry name" value="CGI-41 METHYLTRANSFERASE"/>
    <property type="match status" value="1"/>
</dbReference>
<dbReference type="PANTHER" id="PTHR12496:SF2">
    <property type="entry name" value="METHYLTRANSFERASE-LIKE PROTEIN 25B"/>
    <property type="match status" value="1"/>
</dbReference>
<dbReference type="AlphaFoldDB" id="A0A6P8YVY6"/>
<dbReference type="OrthoDB" id="5875367at2759"/>
<evidence type="ECO:0000259" key="1">
    <source>
        <dbReference type="Pfam" id="PF13679"/>
    </source>
</evidence>
<dbReference type="Pfam" id="PF13679">
    <property type="entry name" value="Methyltransf_32"/>
    <property type="match status" value="1"/>
</dbReference>
<feature type="domain" description="Methyltransferase" evidence="1">
    <location>
        <begin position="149"/>
        <end position="308"/>
    </location>
</feature>
<dbReference type="RefSeq" id="XP_034244273.1">
    <property type="nucleotide sequence ID" value="XM_034388382.1"/>
</dbReference>
<reference evidence="3" key="1">
    <citation type="submission" date="2025-08" db="UniProtKB">
        <authorList>
            <consortium name="RefSeq"/>
        </authorList>
    </citation>
    <scope>IDENTIFICATION</scope>
    <source>
        <tissue evidence="3">Total insect</tissue>
    </source>
</reference>
<organism evidence="3">
    <name type="scientific">Thrips palmi</name>
    <name type="common">Melon thrips</name>
    <dbReference type="NCBI Taxonomy" id="161013"/>
    <lineage>
        <taxon>Eukaryota</taxon>
        <taxon>Metazoa</taxon>
        <taxon>Ecdysozoa</taxon>
        <taxon>Arthropoda</taxon>
        <taxon>Hexapoda</taxon>
        <taxon>Insecta</taxon>
        <taxon>Pterygota</taxon>
        <taxon>Neoptera</taxon>
        <taxon>Paraneoptera</taxon>
        <taxon>Thysanoptera</taxon>
        <taxon>Terebrantia</taxon>
        <taxon>Thripoidea</taxon>
        <taxon>Thripidae</taxon>
        <taxon>Thrips</taxon>
    </lineage>
</organism>
<dbReference type="InterPro" id="IPR025714">
    <property type="entry name" value="Methyltranfer_dom"/>
</dbReference>
<dbReference type="FunCoup" id="A0A6P8YVY6">
    <property type="interactions" value="553"/>
</dbReference>
<keyword evidence="2" id="KW-1185">Reference proteome</keyword>
<dbReference type="SUPFAM" id="SSF53335">
    <property type="entry name" value="S-adenosyl-L-methionine-dependent methyltransferases"/>
    <property type="match status" value="1"/>
</dbReference>
<dbReference type="Proteomes" id="UP000515158">
    <property type="component" value="Unplaced"/>
</dbReference>
<sequence length="488" mass="55336">MSTEHLADLDDMRNLSREETSALKCLKLIQHYKWLLDAFVLDFFTENHWGLLPLSWRETLHDTSLEELGSWISMTESKCERVWPLSLLSLRASVKALSIPRSQLDLSDPSNINSGGVTSLKKTLRAGMETECLRHENLRQLFVRHVKPKKQHETVVMAKLCAKAALDSNVTCVVDVGGGKGHLTRLLSYGYGLDVCCVEAQSDLISSAREIDKKIEYTASKYLGKSYVDTLPCPEYIDITVGRSDEALHQFRELVFNKLNKNSDETVSFGIVGLHPCGDLAATLLHLFLNLNEAKFICIASCCYMKLSCNPCDELRSYPLSNFFLALPEELTNLSYEALELSCHALEAYCQRLEKQQYEVLKIHCYRAVLEKLITKYNPEMKRIGLRSVKHFDEMDFSTYATRALNRIDVIIPPTEMTSPDTVQKLERWKDVVVLYTLRLLLAPLVETAVIWDRLLFIQESGVSGLVIPGFDPVLSPRNLILKGLKPK</sequence>
<dbReference type="KEGG" id="tpal:117646968"/>
<accession>A0A6P8YVY6</accession>
<protein>
    <submittedName>
        <fullName evidence="3">Protein RRNAD1-like</fullName>
    </submittedName>
</protein>
<dbReference type="InterPro" id="IPR052220">
    <property type="entry name" value="METTL25"/>
</dbReference>
<evidence type="ECO:0000313" key="2">
    <source>
        <dbReference type="Proteomes" id="UP000515158"/>
    </source>
</evidence>
<dbReference type="InParanoid" id="A0A6P8YVY6"/>
<evidence type="ECO:0000313" key="3">
    <source>
        <dbReference type="RefSeq" id="XP_034244273.1"/>
    </source>
</evidence>